<accession>A0A8D8Z4H6</accession>
<dbReference type="AlphaFoldDB" id="A0A8D8Z4H6"/>
<reference evidence="1" key="1">
    <citation type="submission" date="2021-05" db="EMBL/GenBank/DDBJ databases">
        <authorList>
            <person name="Alioto T."/>
            <person name="Alioto T."/>
            <person name="Gomez Garrido J."/>
        </authorList>
    </citation>
    <scope>NUCLEOTIDE SEQUENCE</scope>
</reference>
<name>A0A8D8Z4H6_9HEMI</name>
<dbReference type="EMBL" id="HBUF01418151">
    <property type="protein sequence ID" value="CAG6740278.1"/>
    <property type="molecule type" value="Transcribed_RNA"/>
</dbReference>
<proteinExistence type="predicted"/>
<organism evidence="1">
    <name type="scientific">Cacopsylla melanoneura</name>
    <dbReference type="NCBI Taxonomy" id="428564"/>
    <lineage>
        <taxon>Eukaryota</taxon>
        <taxon>Metazoa</taxon>
        <taxon>Ecdysozoa</taxon>
        <taxon>Arthropoda</taxon>
        <taxon>Hexapoda</taxon>
        <taxon>Insecta</taxon>
        <taxon>Pterygota</taxon>
        <taxon>Neoptera</taxon>
        <taxon>Paraneoptera</taxon>
        <taxon>Hemiptera</taxon>
        <taxon>Sternorrhyncha</taxon>
        <taxon>Psylloidea</taxon>
        <taxon>Psyllidae</taxon>
        <taxon>Psyllinae</taxon>
        <taxon>Cacopsylla</taxon>
    </lineage>
</organism>
<evidence type="ECO:0000313" key="1">
    <source>
        <dbReference type="EMBL" id="CAG6740274.1"/>
    </source>
</evidence>
<dbReference type="EMBL" id="HBUF01418152">
    <property type="protein sequence ID" value="CAG6740280.1"/>
    <property type="molecule type" value="Transcribed_RNA"/>
</dbReference>
<dbReference type="EMBL" id="HBUF01418150">
    <property type="protein sequence ID" value="CAG6740276.1"/>
    <property type="molecule type" value="Transcribed_RNA"/>
</dbReference>
<sequence>MRGETIRMRTTPAVSFDPAFDLFTICPKMTLIRHVTDDDFREVDEWGEQANIYDLGSSESAERRREFAIEKYNYQVKRGWISTTTPIIATYTRIDTNFSTCFHMGLDEEEYKNL</sequence>
<protein>
    <submittedName>
        <fullName evidence="1">Uncharacterized protein</fullName>
    </submittedName>
</protein>
<dbReference type="EMBL" id="HBUF01418149">
    <property type="protein sequence ID" value="CAG6740274.1"/>
    <property type="molecule type" value="Transcribed_RNA"/>
</dbReference>